<dbReference type="GO" id="GO:0022857">
    <property type="term" value="F:transmembrane transporter activity"/>
    <property type="evidence" value="ECO:0007669"/>
    <property type="project" value="InterPro"/>
</dbReference>
<feature type="transmembrane region" description="Helical" evidence="6">
    <location>
        <begin position="240"/>
        <end position="263"/>
    </location>
</feature>
<dbReference type="InterPro" id="IPR011701">
    <property type="entry name" value="MFS"/>
</dbReference>
<dbReference type="InterPro" id="IPR020846">
    <property type="entry name" value="MFS_dom"/>
</dbReference>
<keyword evidence="3 6" id="KW-0812">Transmembrane</keyword>
<keyword evidence="2" id="KW-1003">Cell membrane</keyword>
<evidence type="ECO:0000256" key="2">
    <source>
        <dbReference type="ARBA" id="ARBA00022475"/>
    </source>
</evidence>
<feature type="transmembrane region" description="Helical" evidence="6">
    <location>
        <begin position="300"/>
        <end position="326"/>
    </location>
</feature>
<gene>
    <name evidence="8" type="ORF">SAMN05444716_10337</name>
</gene>
<dbReference type="Gene3D" id="1.20.1250.20">
    <property type="entry name" value="MFS general substrate transporter like domains"/>
    <property type="match status" value="1"/>
</dbReference>
<evidence type="ECO:0000256" key="6">
    <source>
        <dbReference type="SAM" id="Phobius"/>
    </source>
</evidence>
<dbReference type="CDD" id="cd17324">
    <property type="entry name" value="MFS_NepI_like"/>
    <property type="match status" value="1"/>
</dbReference>
<protein>
    <submittedName>
        <fullName evidence="8">MFS transporter, DHA1 family, chloramphenicol resistance protein</fullName>
    </submittedName>
</protein>
<feature type="transmembrane region" description="Helical" evidence="6">
    <location>
        <begin position="110"/>
        <end position="129"/>
    </location>
</feature>
<organism evidence="8 9">
    <name type="scientific">Streptomyces harbinensis</name>
    <dbReference type="NCBI Taxonomy" id="1176198"/>
    <lineage>
        <taxon>Bacteria</taxon>
        <taxon>Bacillati</taxon>
        <taxon>Actinomycetota</taxon>
        <taxon>Actinomycetes</taxon>
        <taxon>Kitasatosporales</taxon>
        <taxon>Streptomycetaceae</taxon>
        <taxon>Streptomyces</taxon>
    </lineage>
</organism>
<dbReference type="PANTHER" id="PTHR43124:SF3">
    <property type="entry name" value="CHLORAMPHENICOL EFFLUX PUMP RV0191"/>
    <property type="match status" value="1"/>
</dbReference>
<dbReference type="GO" id="GO:0005886">
    <property type="term" value="C:plasma membrane"/>
    <property type="evidence" value="ECO:0007669"/>
    <property type="project" value="UniProtKB-SubCell"/>
</dbReference>
<name>A0A1I6RFG1_9ACTN</name>
<accession>A0A1I6RFG1</accession>
<dbReference type="AlphaFoldDB" id="A0A1I6RFG1"/>
<dbReference type="Pfam" id="PF07690">
    <property type="entry name" value="MFS_1"/>
    <property type="match status" value="1"/>
</dbReference>
<comment type="subcellular location">
    <subcellularLocation>
        <location evidence="1">Cell membrane</location>
        <topology evidence="1">Multi-pass membrane protein</topology>
    </subcellularLocation>
</comment>
<dbReference type="Proteomes" id="UP000198873">
    <property type="component" value="Unassembled WGS sequence"/>
</dbReference>
<dbReference type="InterPro" id="IPR050189">
    <property type="entry name" value="MFS_Efflux_Transporters"/>
</dbReference>
<feature type="transmembrane region" description="Helical" evidence="6">
    <location>
        <begin position="166"/>
        <end position="191"/>
    </location>
</feature>
<evidence type="ECO:0000313" key="9">
    <source>
        <dbReference type="Proteomes" id="UP000198873"/>
    </source>
</evidence>
<feature type="transmembrane region" description="Helical" evidence="6">
    <location>
        <begin position="81"/>
        <end position="104"/>
    </location>
</feature>
<feature type="transmembrane region" description="Helical" evidence="6">
    <location>
        <begin position="212"/>
        <end position="234"/>
    </location>
</feature>
<sequence length="411" mass="40638">MSHEPRVRMPLAVHLLALAVFAQGTSEFMLAGLVPDIAADLGVTLADAGLLTSAFAVGMAAGAPLMALLSRTWPRRATLTGFLAVFVLAHVVGALTGSFAVLLATRVVGALANAGFLAVGLSTATALVPERAKGRALAVLLAGTTVACVAGVPGGAWLGQLWGWRAAFWAVALVTLPAIVAVLASVPAAPGGADAPAAGARTELRVLRRPRLLLVLLLGALVNGATFCSFTYLAPVVTDVAGLGAGTVPALLMLFGTGAFLGVRISGRYADSRPLPLLTGGGVALAVGWAVFALSAAHPVAVVALALVQGTLSFAVGGTLISQVLYAAADAPTLAGSFATACLNIGAAAGPWLGGVALTAGAGLRAPLWLSAALVTAALLTAATAGAATAVARARRGDRDGRDEPAPAPAG</sequence>
<dbReference type="InterPro" id="IPR036259">
    <property type="entry name" value="MFS_trans_sf"/>
</dbReference>
<dbReference type="PROSITE" id="PS50850">
    <property type="entry name" value="MFS"/>
    <property type="match status" value="1"/>
</dbReference>
<keyword evidence="5 6" id="KW-0472">Membrane</keyword>
<evidence type="ECO:0000256" key="5">
    <source>
        <dbReference type="ARBA" id="ARBA00023136"/>
    </source>
</evidence>
<evidence type="ECO:0000256" key="1">
    <source>
        <dbReference type="ARBA" id="ARBA00004651"/>
    </source>
</evidence>
<proteinExistence type="predicted"/>
<dbReference type="SUPFAM" id="SSF103473">
    <property type="entry name" value="MFS general substrate transporter"/>
    <property type="match status" value="1"/>
</dbReference>
<feature type="transmembrane region" description="Helical" evidence="6">
    <location>
        <begin position="136"/>
        <end position="160"/>
    </location>
</feature>
<evidence type="ECO:0000313" key="8">
    <source>
        <dbReference type="EMBL" id="SFS63310.1"/>
    </source>
</evidence>
<dbReference type="PANTHER" id="PTHR43124">
    <property type="entry name" value="PURINE EFFLUX PUMP PBUE"/>
    <property type="match status" value="1"/>
</dbReference>
<reference evidence="9" key="1">
    <citation type="submission" date="2016-10" db="EMBL/GenBank/DDBJ databases">
        <authorList>
            <person name="Varghese N."/>
            <person name="Submissions S."/>
        </authorList>
    </citation>
    <scope>NUCLEOTIDE SEQUENCE [LARGE SCALE GENOMIC DNA]</scope>
    <source>
        <strain evidence="9">CGMCC 4.7047</strain>
    </source>
</reference>
<dbReference type="EMBL" id="FPAB01000003">
    <property type="protein sequence ID" value="SFS63310.1"/>
    <property type="molecule type" value="Genomic_DNA"/>
</dbReference>
<evidence type="ECO:0000256" key="4">
    <source>
        <dbReference type="ARBA" id="ARBA00022989"/>
    </source>
</evidence>
<feature type="transmembrane region" description="Helical" evidence="6">
    <location>
        <begin position="368"/>
        <end position="392"/>
    </location>
</feature>
<feature type="transmembrane region" description="Helical" evidence="6">
    <location>
        <begin position="49"/>
        <end position="69"/>
    </location>
</feature>
<dbReference type="STRING" id="1176198.SAMN05444716_10337"/>
<feature type="domain" description="Major facilitator superfamily (MFS) profile" evidence="7">
    <location>
        <begin position="12"/>
        <end position="390"/>
    </location>
</feature>
<evidence type="ECO:0000256" key="3">
    <source>
        <dbReference type="ARBA" id="ARBA00022692"/>
    </source>
</evidence>
<feature type="transmembrane region" description="Helical" evidence="6">
    <location>
        <begin position="275"/>
        <end position="294"/>
    </location>
</feature>
<keyword evidence="4 6" id="KW-1133">Transmembrane helix</keyword>
<evidence type="ECO:0000259" key="7">
    <source>
        <dbReference type="PROSITE" id="PS50850"/>
    </source>
</evidence>
<keyword evidence="9" id="KW-1185">Reference proteome</keyword>
<dbReference type="NCBIfam" id="NF033135">
    <property type="entry name" value="cmx_cmrA"/>
    <property type="match status" value="1"/>
</dbReference>
<feature type="transmembrane region" description="Helical" evidence="6">
    <location>
        <begin position="338"/>
        <end position="362"/>
    </location>
</feature>